<dbReference type="Proteomes" id="UP000298663">
    <property type="component" value="Chromosome X"/>
</dbReference>
<proteinExistence type="predicted"/>
<gene>
    <name evidence="1" type="ORF">L596_003732</name>
</gene>
<reference evidence="1 2" key="1">
    <citation type="journal article" date="2015" name="Genome Biol.">
        <title>Comparative genomics of Steinernema reveals deeply conserved gene regulatory networks.</title>
        <authorList>
            <person name="Dillman A.R."/>
            <person name="Macchietto M."/>
            <person name="Porter C.F."/>
            <person name="Rogers A."/>
            <person name="Williams B."/>
            <person name="Antoshechkin I."/>
            <person name="Lee M.M."/>
            <person name="Goodwin Z."/>
            <person name="Lu X."/>
            <person name="Lewis E.E."/>
            <person name="Goodrich-Blair H."/>
            <person name="Stock S.P."/>
            <person name="Adams B.J."/>
            <person name="Sternberg P.W."/>
            <person name="Mortazavi A."/>
        </authorList>
    </citation>
    <scope>NUCLEOTIDE SEQUENCE [LARGE SCALE GENOMIC DNA]</scope>
    <source>
        <strain evidence="1 2">ALL</strain>
    </source>
</reference>
<dbReference type="AlphaFoldDB" id="A0A4V6I850"/>
<organism evidence="1 2">
    <name type="scientific">Steinernema carpocapsae</name>
    <name type="common">Entomopathogenic nematode</name>
    <dbReference type="NCBI Taxonomy" id="34508"/>
    <lineage>
        <taxon>Eukaryota</taxon>
        <taxon>Metazoa</taxon>
        <taxon>Ecdysozoa</taxon>
        <taxon>Nematoda</taxon>
        <taxon>Chromadorea</taxon>
        <taxon>Rhabditida</taxon>
        <taxon>Tylenchina</taxon>
        <taxon>Panagrolaimomorpha</taxon>
        <taxon>Strongyloidoidea</taxon>
        <taxon>Steinernematidae</taxon>
        <taxon>Steinernema</taxon>
    </lineage>
</organism>
<reference evidence="1 2" key="2">
    <citation type="journal article" date="2019" name="G3 (Bethesda)">
        <title>Hybrid Assembly of the Genome of the Entomopathogenic Nematode Steinernema carpocapsae Identifies the X-Chromosome.</title>
        <authorList>
            <person name="Serra L."/>
            <person name="Macchietto M."/>
            <person name="Macias-Munoz A."/>
            <person name="McGill C.J."/>
            <person name="Rodriguez I.M."/>
            <person name="Rodriguez B."/>
            <person name="Murad R."/>
            <person name="Mortazavi A."/>
        </authorList>
    </citation>
    <scope>NUCLEOTIDE SEQUENCE [LARGE SCALE GENOMIC DNA]</scope>
    <source>
        <strain evidence="1 2">ALL</strain>
    </source>
</reference>
<comment type="caution">
    <text evidence="1">The sequence shown here is derived from an EMBL/GenBank/DDBJ whole genome shotgun (WGS) entry which is preliminary data.</text>
</comment>
<evidence type="ECO:0000313" key="1">
    <source>
        <dbReference type="EMBL" id="TMS36603.1"/>
    </source>
</evidence>
<dbReference type="EMBL" id="CM016762">
    <property type="protein sequence ID" value="TMS36603.1"/>
    <property type="molecule type" value="Genomic_DNA"/>
</dbReference>
<sequence>MRLYAYSGMRCFESQRAIILCSIHITDYNDRHDVLCLVRFSRLQIPILSVSALPIKAGCFFRHASVCRTERVSPLL</sequence>
<evidence type="ECO:0000313" key="2">
    <source>
        <dbReference type="Proteomes" id="UP000298663"/>
    </source>
</evidence>
<accession>A0A4V6I850</accession>
<protein>
    <submittedName>
        <fullName evidence="1">Uncharacterized protein</fullName>
    </submittedName>
</protein>
<keyword evidence="2" id="KW-1185">Reference proteome</keyword>
<dbReference type="EMBL" id="AZBU02000001">
    <property type="protein sequence ID" value="TMS36603.1"/>
    <property type="molecule type" value="Genomic_DNA"/>
</dbReference>
<name>A0A4V6I850_STECR</name>